<evidence type="ECO:0000256" key="6">
    <source>
        <dbReference type="ARBA" id="ARBA00022660"/>
    </source>
</evidence>
<feature type="transmembrane region" description="Helical" evidence="16">
    <location>
        <begin position="226"/>
        <end position="245"/>
    </location>
</feature>
<sequence length="455" mass="50620">MLTLILTISGIIITSYLTPNNKLWPTTIFQINISLIVGTILTLNLNNNWQYTNLQWNLGVDNLSTPLIILSLWLLSVSLIASIGHLSTLTNNENRYFITISLLILIALIITFSATDLLILFLGFESTLTPTLLIISRWGKQQERIEAGYYFVFYTLLSSLPLFIALIILYNNENSLSINLINLNTLENTYNILPIFCLIAFLVKVPIFGAHLWLPKAHVEAPIAGSMILAAILLKLGGYGFIRLIDIFPQTFTTNIAPLLIPYCCWGGMLASVICLTQTDLKSLIAYSSVSHMSFMVAGIATMTTWGTTGGLIMMIAHGIVSSALFSVANLYYERISTRTLSISHGIKSSILLLPLLWLFFSCANLGLPPLPNCIAEILIFTSILNFNIINLTTIIISLIITSIFSLSIYQHLNSGNAPNWNHTNININEREYILMIFHLFPILALITNPNIMTT</sequence>
<feature type="transmembrane region" description="Helical" evidence="16">
    <location>
        <begin position="96"/>
        <end position="112"/>
    </location>
</feature>
<dbReference type="GO" id="GO:0031966">
    <property type="term" value="C:mitochondrial membrane"/>
    <property type="evidence" value="ECO:0007669"/>
    <property type="project" value="UniProtKB-SubCell"/>
</dbReference>
<keyword evidence="5 16" id="KW-0813">Transport</keyword>
<organism evidence="19">
    <name type="scientific">Ophiotreta sp</name>
    <dbReference type="NCBI Taxonomy" id="3135526"/>
    <lineage>
        <taxon>Eukaryota</taxon>
        <taxon>Metazoa</taxon>
        <taxon>Echinodermata</taxon>
        <taxon>Eleutherozoa</taxon>
        <taxon>Asterozoa</taxon>
        <taxon>Ophiuroidea</taxon>
        <taxon>Myophiuroidea</taxon>
        <taxon>Metophiurida</taxon>
        <taxon>Ophintegrida</taxon>
        <taxon>Amphilepidida</taxon>
        <taxon>Ophiurina</taxon>
        <taxon>Ophiacanthidae</taxon>
        <taxon>Ophiotreta</taxon>
    </lineage>
</organism>
<evidence type="ECO:0000256" key="15">
    <source>
        <dbReference type="ARBA" id="ARBA00049551"/>
    </source>
</evidence>
<dbReference type="PANTHER" id="PTHR43507">
    <property type="entry name" value="NADH-UBIQUINONE OXIDOREDUCTASE CHAIN 4"/>
    <property type="match status" value="1"/>
</dbReference>
<evidence type="ECO:0000256" key="10">
    <source>
        <dbReference type="ARBA" id="ARBA00022989"/>
    </source>
</evidence>
<feature type="transmembrane region" description="Helical" evidence="16">
    <location>
        <begin position="23"/>
        <end position="43"/>
    </location>
</feature>
<evidence type="ECO:0000256" key="3">
    <source>
        <dbReference type="ARBA" id="ARBA00012944"/>
    </source>
</evidence>
<dbReference type="PRINTS" id="PR01437">
    <property type="entry name" value="NUOXDRDTASE4"/>
</dbReference>
<feature type="transmembrane region" description="Helical" evidence="16">
    <location>
        <begin position="345"/>
        <end position="368"/>
    </location>
</feature>
<evidence type="ECO:0000313" key="19">
    <source>
        <dbReference type="EMBL" id="WYA87185.1"/>
    </source>
</evidence>
<feature type="transmembrane region" description="Helical" evidence="16">
    <location>
        <begin position="257"/>
        <end position="277"/>
    </location>
</feature>
<comment type="similarity">
    <text evidence="2 16">Belongs to the complex I subunit 4 family.</text>
</comment>
<evidence type="ECO:0000256" key="12">
    <source>
        <dbReference type="ARBA" id="ARBA00023075"/>
    </source>
</evidence>
<dbReference type="Pfam" id="PF01059">
    <property type="entry name" value="Oxidored_q5_N"/>
    <property type="match status" value="1"/>
</dbReference>
<feature type="transmembrane region" description="Helical" evidence="16">
    <location>
        <begin position="284"/>
        <end position="306"/>
    </location>
</feature>
<protein>
    <recommendedName>
        <fullName evidence="4 16">NADH-ubiquinone oxidoreductase chain 4</fullName>
        <ecNumber evidence="3 16">7.1.1.2</ecNumber>
    </recommendedName>
</protein>
<feature type="transmembrane region" description="Helical" evidence="16">
    <location>
        <begin position="190"/>
        <end position="214"/>
    </location>
</feature>
<evidence type="ECO:0000256" key="9">
    <source>
        <dbReference type="ARBA" id="ARBA00022982"/>
    </source>
</evidence>
<dbReference type="InterPro" id="IPR003918">
    <property type="entry name" value="NADH_UbQ_OxRdtase"/>
</dbReference>
<evidence type="ECO:0000256" key="1">
    <source>
        <dbReference type="ARBA" id="ARBA00004225"/>
    </source>
</evidence>
<evidence type="ECO:0000256" key="13">
    <source>
        <dbReference type="ARBA" id="ARBA00023128"/>
    </source>
</evidence>
<evidence type="ECO:0000259" key="18">
    <source>
        <dbReference type="Pfam" id="PF01059"/>
    </source>
</evidence>
<keyword evidence="8" id="KW-1278">Translocase</keyword>
<dbReference type="InterPro" id="IPR001750">
    <property type="entry name" value="ND/Mrp_TM"/>
</dbReference>
<evidence type="ECO:0000256" key="2">
    <source>
        <dbReference type="ARBA" id="ARBA00009025"/>
    </source>
</evidence>
<comment type="catalytic activity">
    <reaction evidence="15 16">
        <text>a ubiquinone + NADH + 5 H(+)(in) = a ubiquinol + NAD(+) + 4 H(+)(out)</text>
        <dbReference type="Rhea" id="RHEA:29091"/>
        <dbReference type="Rhea" id="RHEA-COMP:9565"/>
        <dbReference type="Rhea" id="RHEA-COMP:9566"/>
        <dbReference type="ChEBI" id="CHEBI:15378"/>
        <dbReference type="ChEBI" id="CHEBI:16389"/>
        <dbReference type="ChEBI" id="CHEBI:17976"/>
        <dbReference type="ChEBI" id="CHEBI:57540"/>
        <dbReference type="ChEBI" id="CHEBI:57945"/>
        <dbReference type="EC" id="7.1.1.2"/>
    </reaction>
</comment>
<reference evidence="19" key="1">
    <citation type="submission" date="2022-06" db="EMBL/GenBank/DDBJ databases">
        <authorList>
            <person name="Shi W."/>
            <person name="Mo J."/>
        </authorList>
    </citation>
    <scope>NUCLEOTIDE SEQUENCE</scope>
</reference>
<evidence type="ECO:0000256" key="11">
    <source>
        <dbReference type="ARBA" id="ARBA00023027"/>
    </source>
</evidence>
<dbReference type="GO" id="GO:0015990">
    <property type="term" value="P:electron transport coupled proton transport"/>
    <property type="evidence" value="ECO:0007669"/>
    <property type="project" value="TreeGrafter"/>
</dbReference>
<keyword evidence="10 16" id="KW-1133">Transmembrane helix</keyword>
<evidence type="ECO:0000256" key="8">
    <source>
        <dbReference type="ARBA" id="ARBA00022967"/>
    </source>
</evidence>
<evidence type="ECO:0000256" key="5">
    <source>
        <dbReference type="ARBA" id="ARBA00022448"/>
    </source>
</evidence>
<evidence type="ECO:0000256" key="14">
    <source>
        <dbReference type="ARBA" id="ARBA00023136"/>
    </source>
</evidence>
<feature type="domain" description="NADH:quinone oxidoreductase/Mrp antiporter transmembrane" evidence="17">
    <location>
        <begin position="114"/>
        <end position="401"/>
    </location>
</feature>
<feature type="transmembrane region" description="Helical" evidence="16">
    <location>
        <begin position="312"/>
        <end position="333"/>
    </location>
</feature>
<evidence type="ECO:0000256" key="7">
    <source>
        <dbReference type="ARBA" id="ARBA00022692"/>
    </source>
</evidence>
<feature type="transmembrane region" description="Helical" evidence="16">
    <location>
        <begin position="63"/>
        <end position="84"/>
    </location>
</feature>
<evidence type="ECO:0000259" key="17">
    <source>
        <dbReference type="Pfam" id="PF00361"/>
    </source>
</evidence>
<keyword evidence="12 16" id="KW-0830">Ubiquinone</keyword>
<keyword evidence="7 16" id="KW-0812">Transmembrane</keyword>
<dbReference type="PANTHER" id="PTHR43507:SF20">
    <property type="entry name" value="NADH-UBIQUINONE OXIDOREDUCTASE CHAIN 4"/>
    <property type="match status" value="1"/>
</dbReference>
<evidence type="ECO:0000256" key="16">
    <source>
        <dbReference type="RuleBase" id="RU003297"/>
    </source>
</evidence>
<feature type="transmembrane region" description="Helical" evidence="16">
    <location>
        <begin position="433"/>
        <end position="452"/>
    </location>
</feature>
<dbReference type="EMBL" id="ON758347">
    <property type="protein sequence ID" value="WYA87185.1"/>
    <property type="molecule type" value="Genomic_DNA"/>
</dbReference>
<comment type="subcellular location">
    <subcellularLocation>
        <location evidence="1 16">Mitochondrion membrane</location>
        <topology evidence="1 16">Multi-pass membrane protein</topology>
    </subcellularLocation>
</comment>
<name>A0AAU6PX41_9ECHI</name>
<feature type="transmembrane region" description="Helical" evidence="16">
    <location>
        <begin position="388"/>
        <end position="413"/>
    </location>
</feature>
<dbReference type="GO" id="GO:0042773">
    <property type="term" value="P:ATP synthesis coupled electron transport"/>
    <property type="evidence" value="ECO:0007669"/>
    <property type="project" value="InterPro"/>
</dbReference>
<feature type="domain" description="NADH:ubiquinone oxidoreductase chain 4 N-terminal" evidence="18">
    <location>
        <begin position="1"/>
        <end position="111"/>
    </location>
</feature>
<keyword evidence="6 16" id="KW-0679">Respiratory chain</keyword>
<comment type="function">
    <text evidence="16">Core subunit of the mitochondrial membrane respiratory chain NADH dehydrogenase (Complex I) which catalyzes electron transfer from NADH through the respiratory chain, using ubiquinone as an electron acceptor. Essential for the catalytic activity and assembly of complex I.</text>
</comment>
<proteinExistence type="inferred from homology"/>
<dbReference type="GO" id="GO:0003954">
    <property type="term" value="F:NADH dehydrogenase activity"/>
    <property type="evidence" value="ECO:0007669"/>
    <property type="project" value="TreeGrafter"/>
</dbReference>
<accession>A0AAU6PX41</accession>
<feature type="transmembrane region" description="Helical" evidence="16">
    <location>
        <begin position="118"/>
        <end position="135"/>
    </location>
</feature>
<dbReference type="EC" id="7.1.1.2" evidence="3 16"/>
<keyword evidence="13 16" id="KW-0496">Mitochondrion</keyword>
<dbReference type="AlphaFoldDB" id="A0AAU6PX41"/>
<geneLocation type="mitochondrion" evidence="19"/>
<keyword evidence="9 16" id="KW-0249">Electron transport</keyword>
<feature type="transmembrane region" description="Helical" evidence="16">
    <location>
        <begin position="147"/>
        <end position="170"/>
    </location>
</feature>
<keyword evidence="14 16" id="KW-0472">Membrane</keyword>
<evidence type="ECO:0000256" key="4">
    <source>
        <dbReference type="ARBA" id="ARBA00021006"/>
    </source>
</evidence>
<gene>
    <name evidence="19" type="primary">nad4</name>
</gene>
<dbReference type="GO" id="GO:0008137">
    <property type="term" value="F:NADH dehydrogenase (ubiquinone) activity"/>
    <property type="evidence" value="ECO:0007669"/>
    <property type="project" value="UniProtKB-UniRule"/>
</dbReference>
<dbReference type="InterPro" id="IPR010227">
    <property type="entry name" value="NADH_Q_OxRdtase_chainM/4"/>
</dbReference>
<dbReference type="InterPro" id="IPR000260">
    <property type="entry name" value="NADH4_N"/>
</dbReference>
<dbReference type="Pfam" id="PF00361">
    <property type="entry name" value="Proton_antipo_M"/>
    <property type="match status" value="1"/>
</dbReference>
<keyword evidence="11 16" id="KW-0520">NAD</keyword>
<dbReference type="NCBIfam" id="TIGR01972">
    <property type="entry name" value="NDH_I_M"/>
    <property type="match status" value="1"/>
</dbReference>
<dbReference type="GO" id="GO:0048039">
    <property type="term" value="F:ubiquinone binding"/>
    <property type="evidence" value="ECO:0007669"/>
    <property type="project" value="TreeGrafter"/>
</dbReference>